<evidence type="ECO:0000256" key="1">
    <source>
        <dbReference type="SAM" id="Phobius"/>
    </source>
</evidence>
<keyword evidence="1" id="KW-0812">Transmembrane</keyword>
<organism evidence="2 3">
    <name type="scientific">Candidatus Woesebacteria bacterium RBG_16_34_12</name>
    <dbReference type="NCBI Taxonomy" id="1802480"/>
    <lineage>
        <taxon>Bacteria</taxon>
        <taxon>Candidatus Woeseibacteriota</taxon>
    </lineage>
</organism>
<dbReference type="Proteomes" id="UP000177053">
    <property type="component" value="Unassembled WGS sequence"/>
</dbReference>
<keyword evidence="1" id="KW-0472">Membrane</keyword>
<dbReference type="AlphaFoldDB" id="A0A1F7X7T5"/>
<dbReference type="EMBL" id="MGFS01000028">
    <property type="protein sequence ID" value="OGM10799.1"/>
    <property type="molecule type" value="Genomic_DNA"/>
</dbReference>
<feature type="transmembrane region" description="Helical" evidence="1">
    <location>
        <begin position="78"/>
        <end position="98"/>
    </location>
</feature>
<evidence type="ECO:0000313" key="2">
    <source>
        <dbReference type="EMBL" id="OGM10799.1"/>
    </source>
</evidence>
<keyword evidence="1" id="KW-1133">Transmembrane helix</keyword>
<proteinExistence type="predicted"/>
<protein>
    <submittedName>
        <fullName evidence="2">Uncharacterized protein</fullName>
    </submittedName>
</protein>
<feature type="transmembrane region" description="Helical" evidence="1">
    <location>
        <begin position="34"/>
        <end position="58"/>
    </location>
</feature>
<evidence type="ECO:0000313" key="3">
    <source>
        <dbReference type="Proteomes" id="UP000177053"/>
    </source>
</evidence>
<name>A0A1F7X7T5_9BACT</name>
<accession>A0A1F7X7T5</accession>
<reference evidence="2 3" key="1">
    <citation type="journal article" date="2016" name="Nat. Commun.">
        <title>Thousands of microbial genomes shed light on interconnected biogeochemical processes in an aquifer system.</title>
        <authorList>
            <person name="Anantharaman K."/>
            <person name="Brown C.T."/>
            <person name="Hug L.A."/>
            <person name="Sharon I."/>
            <person name="Castelle C.J."/>
            <person name="Probst A.J."/>
            <person name="Thomas B.C."/>
            <person name="Singh A."/>
            <person name="Wilkins M.J."/>
            <person name="Karaoz U."/>
            <person name="Brodie E.L."/>
            <person name="Williams K.H."/>
            <person name="Hubbard S.S."/>
            <person name="Banfield J.F."/>
        </authorList>
    </citation>
    <scope>NUCLEOTIDE SEQUENCE [LARGE SCALE GENOMIC DNA]</scope>
</reference>
<sequence length="988" mass="106981">MNLVSQQIAQISNPQFLSPLQTASEFFQFIISHLLQIALVIGVLGFITYLIIGGINYITSSGNRASLEDARRKISQALVGLIVLFSVFFIIQFANIAFGLNIGNLGFGYWPGWTPPGYSSPTPVPPGDPCAAPSCSGPNSDICLNSATNCSCDQVCLAKGFIGCQSVGTNPPSYDNPVGYDNFQMRIRSGGGSCIDSGATCAYPMSNQGNFCAPATTQWTYCNCMTAEEEPPCENVIDQPNNNGGNTGELVGQSFTTSTDFELTYVNICATSDAWGNYPDFNSLEIRSGENIDGTLLASTTSYFDTGTLCDNNGHWFLFSFSSPSSLTSGNIYTIRIDKELGPVLTDTNNPYSDGRAYLGDNFYDATDLSFQVSTCDPEFIVMCTNIPSIPNCESCMLCKDTLTPDVVWCMDMFGVEDQNSCVDNNQLCLDNGGTPTVDCSGIVPPSPTPTINVVNPDITNLAVSDNNPIRGDPVTITATTVQVTYPINRVEFWYAPVGTNDDYCSGTDYWTRIGIDYDGDGDEYSVSWDTSTLLLGSYVVVANVIDDYDNWCTGNPGGCGSIECSSGNNTVNLYITETALGFNCIEGCGFYYMSCVNIGTDHPPTNSNYWTYTPLSCTQVPGDCSTRMVEIGGVLCDGRTPEWTYCNCIEPSFGYGRRIPLDSTGNINWWACDTTPGDGNNDFLNCPWSGPITLNSITPNGFPGVGEVQAQDGVFLPNGSGPEDDSYLQSVWSSDQGYLRYVPLDINGNPDWNCNIRDCDWIGPIDVTALPGNGSIQVLDSLTLTNIQSASLVAYDGVNYTFCFNGYSGPECKHTSENGAYLQTFWRNNYGYLRYVPLLSNGNPDFNCVNDPDNTVHPCPWSQGITPSGLPGSGNLQSLDGTILPPNPPDYPLGSYIQGLWRGDGGYVRALPLNTFGVPDWSCNTGPCAWPTPVLIDSLHLPEPDYRGHASHLQSQDDILLPNLRDGGFYQYGSYLQGLWAGIGIQP</sequence>
<comment type="caution">
    <text evidence="2">The sequence shown here is derived from an EMBL/GenBank/DDBJ whole genome shotgun (WGS) entry which is preliminary data.</text>
</comment>
<gene>
    <name evidence="2" type="ORF">A2Z22_02845</name>
</gene>